<evidence type="ECO:0000313" key="14">
    <source>
        <dbReference type="Proteomes" id="UP000886611"/>
    </source>
</evidence>
<evidence type="ECO:0000313" key="13">
    <source>
        <dbReference type="EMBL" id="KAG2464643.1"/>
    </source>
</evidence>
<evidence type="ECO:0000256" key="6">
    <source>
        <dbReference type="ARBA" id="ARBA00022989"/>
    </source>
</evidence>
<feature type="non-terminal residue" evidence="13">
    <location>
        <position position="320"/>
    </location>
</feature>
<comment type="caution">
    <text evidence="13">The sequence shown here is derived from an EMBL/GenBank/DDBJ whole genome shotgun (WGS) entry which is preliminary data.</text>
</comment>
<dbReference type="Gene3D" id="1.20.1070.10">
    <property type="entry name" value="Rhodopsin 7-helix transmembrane proteins"/>
    <property type="match status" value="1"/>
</dbReference>
<dbReference type="GO" id="GO:0005886">
    <property type="term" value="C:plasma membrane"/>
    <property type="evidence" value="ECO:0007669"/>
    <property type="project" value="UniProtKB-SubCell"/>
</dbReference>
<keyword evidence="10 11" id="KW-0807">Transducer</keyword>
<dbReference type="Proteomes" id="UP000886611">
    <property type="component" value="Unassembled WGS sequence"/>
</dbReference>
<feature type="transmembrane region" description="Helical" evidence="11">
    <location>
        <begin position="236"/>
        <end position="258"/>
    </location>
</feature>
<organism evidence="13 14">
    <name type="scientific">Polypterus senegalus</name>
    <name type="common">Senegal bichir</name>
    <dbReference type="NCBI Taxonomy" id="55291"/>
    <lineage>
        <taxon>Eukaryota</taxon>
        <taxon>Metazoa</taxon>
        <taxon>Chordata</taxon>
        <taxon>Craniata</taxon>
        <taxon>Vertebrata</taxon>
        <taxon>Euteleostomi</taxon>
        <taxon>Actinopterygii</taxon>
        <taxon>Polypteriformes</taxon>
        <taxon>Polypteridae</taxon>
        <taxon>Polypterus</taxon>
    </lineage>
</organism>
<evidence type="ECO:0000256" key="2">
    <source>
        <dbReference type="ARBA" id="ARBA00010663"/>
    </source>
</evidence>
<keyword evidence="7 11" id="KW-0297">G-protein coupled receptor</keyword>
<gene>
    <name evidence="13" type="primary">Ora1_24</name>
    <name evidence="13" type="ORF">GTO96_0002112</name>
</gene>
<keyword evidence="5 11" id="KW-0812">Transmembrane</keyword>
<dbReference type="PRINTS" id="PR01534">
    <property type="entry name" value="VOMERONASL1R"/>
</dbReference>
<dbReference type="AlphaFoldDB" id="A0A8X7X9F0"/>
<dbReference type="PANTHER" id="PTHR24062">
    <property type="entry name" value="VOMERONASAL TYPE-1 RECEPTOR"/>
    <property type="match status" value="1"/>
</dbReference>
<dbReference type="InterPro" id="IPR017452">
    <property type="entry name" value="GPCR_Rhodpsn_7TM"/>
</dbReference>
<feature type="transmembrane region" description="Helical" evidence="11">
    <location>
        <begin position="190"/>
        <end position="207"/>
    </location>
</feature>
<feature type="non-terminal residue" evidence="13">
    <location>
        <position position="1"/>
    </location>
</feature>
<evidence type="ECO:0000256" key="4">
    <source>
        <dbReference type="ARBA" id="ARBA00022507"/>
    </source>
</evidence>
<feature type="transmembrane region" description="Helical" evidence="11">
    <location>
        <begin position="127"/>
        <end position="151"/>
    </location>
</feature>
<evidence type="ECO:0000256" key="7">
    <source>
        <dbReference type="ARBA" id="ARBA00023040"/>
    </source>
</evidence>
<keyword evidence="14" id="KW-1185">Reference proteome</keyword>
<evidence type="ECO:0000256" key="11">
    <source>
        <dbReference type="RuleBase" id="RU364061"/>
    </source>
</evidence>
<evidence type="ECO:0000256" key="1">
    <source>
        <dbReference type="ARBA" id="ARBA00004651"/>
    </source>
</evidence>
<evidence type="ECO:0000256" key="3">
    <source>
        <dbReference type="ARBA" id="ARBA00022475"/>
    </source>
</evidence>
<feature type="transmembrane region" description="Helical" evidence="11">
    <location>
        <begin position="12"/>
        <end position="33"/>
    </location>
</feature>
<evidence type="ECO:0000256" key="9">
    <source>
        <dbReference type="ARBA" id="ARBA00023170"/>
    </source>
</evidence>
<proteinExistence type="inferred from homology"/>
<keyword evidence="9 11" id="KW-0675">Receptor</keyword>
<keyword evidence="4 11" id="KW-0589">Pheromone response</keyword>
<feature type="transmembrane region" description="Helical" evidence="11">
    <location>
        <begin position="83"/>
        <end position="106"/>
    </location>
</feature>
<evidence type="ECO:0000256" key="5">
    <source>
        <dbReference type="ARBA" id="ARBA00022692"/>
    </source>
</evidence>
<dbReference type="PROSITE" id="PS50262">
    <property type="entry name" value="G_PROTEIN_RECEP_F1_2"/>
    <property type="match status" value="1"/>
</dbReference>
<keyword evidence="8 11" id="KW-0472">Membrane</keyword>
<reference evidence="13 14" key="1">
    <citation type="journal article" date="2021" name="Cell">
        <title>Tracing the genetic footprints of vertebrate landing in non-teleost ray-finned fishes.</title>
        <authorList>
            <person name="Bi X."/>
            <person name="Wang K."/>
            <person name="Yang L."/>
            <person name="Pan H."/>
            <person name="Jiang H."/>
            <person name="Wei Q."/>
            <person name="Fang M."/>
            <person name="Yu H."/>
            <person name="Zhu C."/>
            <person name="Cai Y."/>
            <person name="He Y."/>
            <person name="Gan X."/>
            <person name="Zeng H."/>
            <person name="Yu D."/>
            <person name="Zhu Y."/>
            <person name="Jiang H."/>
            <person name="Qiu Q."/>
            <person name="Yang H."/>
            <person name="Zhang Y.E."/>
            <person name="Wang W."/>
            <person name="Zhu M."/>
            <person name="He S."/>
            <person name="Zhang G."/>
        </authorList>
    </citation>
    <scope>NUCLEOTIDE SEQUENCE [LARGE SCALE GENOMIC DNA]</scope>
    <source>
        <strain evidence="13">Bchr_013</strain>
    </source>
</reference>
<protein>
    <recommendedName>
        <fullName evidence="11">Vomeronasal type-1 receptor</fullName>
    </recommendedName>
</protein>
<feature type="transmembrane region" description="Helical" evidence="11">
    <location>
        <begin position="270"/>
        <end position="287"/>
    </location>
</feature>
<dbReference type="OrthoDB" id="9606139at2759"/>
<dbReference type="Pfam" id="PF03402">
    <property type="entry name" value="V1R"/>
    <property type="match status" value="1"/>
</dbReference>
<dbReference type="SUPFAM" id="SSF81321">
    <property type="entry name" value="Family A G protein-coupled receptor-like"/>
    <property type="match status" value="1"/>
</dbReference>
<accession>A0A8X7X9F0</accession>
<keyword evidence="6 11" id="KW-1133">Transmembrane helix</keyword>
<feature type="transmembrane region" description="Helical" evidence="11">
    <location>
        <begin position="45"/>
        <end position="63"/>
    </location>
</feature>
<evidence type="ECO:0000256" key="10">
    <source>
        <dbReference type="ARBA" id="ARBA00023224"/>
    </source>
</evidence>
<dbReference type="EMBL" id="JAATIS010003638">
    <property type="protein sequence ID" value="KAG2464643.1"/>
    <property type="molecule type" value="Genomic_DNA"/>
</dbReference>
<evidence type="ECO:0000256" key="8">
    <source>
        <dbReference type="ARBA" id="ARBA00023136"/>
    </source>
</evidence>
<dbReference type="FunFam" id="1.20.1070.10:FF:000300">
    <property type="entry name" value="Vomeronasal type-1 receptor"/>
    <property type="match status" value="1"/>
</dbReference>
<sequence>MDLCMTVKGVSFLLQTSLGILGNVLVLLVYSCLISTNHRLQPVDIILSYLSFVNLMIILTRGVPQTLIEFGFSASLNDVGCKVVVYIYRISRALSVSVTCMLSVFQSITIAPATSRLNALKASLPQLVLPTFSALCVVNMSIDVVAVLFAISPRNGTIPRFTLNLGFCHVDFRDQLGYVLSGASISARDFIFLSLMITASSHILLILHRHGKQMKTFNSTGRNQGSAAETRAAKTVVSLVTLYAFFFGIDNTIYIYMLTVSSVPPSIVDMRLFFSSCYASFCPFFMINTNKKLKNAISCSATEAEAPQVSTIVKTPSESV</sequence>
<evidence type="ECO:0000259" key="12">
    <source>
        <dbReference type="PROSITE" id="PS50262"/>
    </source>
</evidence>
<feature type="domain" description="G-protein coupled receptors family 1 profile" evidence="12">
    <location>
        <begin position="22"/>
        <end position="286"/>
    </location>
</feature>
<dbReference type="InterPro" id="IPR004072">
    <property type="entry name" value="Vmron_rcpt_1"/>
</dbReference>
<dbReference type="GO" id="GO:0016503">
    <property type="term" value="F:pheromone receptor activity"/>
    <property type="evidence" value="ECO:0007669"/>
    <property type="project" value="InterPro"/>
</dbReference>
<comment type="subcellular location">
    <subcellularLocation>
        <location evidence="1 11">Cell membrane</location>
        <topology evidence="1 11">Multi-pass membrane protein</topology>
    </subcellularLocation>
</comment>
<dbReference type="GO" id="GO:0019236">
    <property type="term" value="P:response to pheromone"/>
    <property type="evidence" value="ECO:0007669"/>
    <property type="project" value="UniProtKB-KW"/>
</dbReference>
<comment type="similarity">
    <text evidence="2 11">Belongs to the G-protein coupled receptor 1 family.</text>
</comment>
<name>A0A8X7X9F0_POLSE</name>
<keyword evidence="3 11" id="KW-1003">Cell membrane</keyword>